<proteinExistence type="predicted"/>
<feature type="transmembrane region" description="Helical" evidence="2">
    <location>
        <begin position="379"/>
        <end position="400"/>
    </location>
</feature>
<gene>
    <name evidence="4" type="ORF">UHOR_05935</name>
</gene>
<feature type="compositionally biased region" description="Basic and acidic residues" evidence="1">
    <location>
        <begin position="69"/>
        <end position="78"/>
    </location>
</feature>
<feature type="compositionally biased region" description="Polar residues" evidence="1">
    <location>
        <begin position="482"/>
        <end position="491"/>
    </location>
</feature>
<name>I2FMU9_USTHO</name>
<keyword evidence="2" id="KW-0812">Transmembrane</keyword>
<organism evidence="4 5">
    <name type="scientific">Ustilago hordei</name>
    <name type="common">Barley covered smut fungus</name>
    <dbReference type="NCBI Taxonomy" id="120017"/>
    <lineage>
        <taxon>Eukaryota</taxon>
        <taxon>Fungi</taxon>
        <taxon>Dikarya</taxon>
        <taxon>Basidiomycota</taxon>
        <taxon>Ustilaginomycotina</taxon>
        <taxon>Ustilaginomycetes</taxon>
        <taxon>Ustilaginales</taxon>
        <taxon>Ustilaginaceae</taxon>
        <taxon>Ustilago</taxon>
    </lineage>
</organism>
<dbReference type="PANTHER" id="PTHR33741:SF5">
    <property type="entry name" value="TRANSMEMBRANE PROTEIN DDB_G0269096-RELATED"/>
    <property type="match status" value="1"/>
</dbReference>
<dbReference type="OMA" id="VPAVQWR"/>
<feature type="compositionally biased region" description="Basic residues" evidence="1">
    <location>
        <begin position="85"/>
        <end position="94"/>
    </location>
</feature>
<evidence type="ECO:0000313" key="5">
    <source>
        <dbReference type="Proteomes" id="UP000006174"/>
    </source>
</evidence>
<reference evidence="4 5" key="1">
    <citation type="journal article" date="2012" name="Plant Cell">
        <title>Genome comparison of barley and maize smut fungi reveals targeted loss of RNA silencing components and species-specific presence of transposable elements.</title>
        <authorList>
            <person name="Laurie J.D."/>
            <person name="Ali S."/>
            <person name="Linning R."/>
            <person name="Mannhaupt G."/>
            <person name="Wong P."/>
            <person name="Gueldener U."/>
            <person name="Muensterkoetter M."/>
            <person name="Moore R."/>
            <person name="Kahmann R."/>
            <person name="Bakkeren G."/>
            <person name="Schirawski J."/>
        </authorList>
    </citation>
    <scope>NUCLEOTIDE SEQUENCE [LARGE SCALE GENOMIC DNA]</scope>
    <source>
        <strain evidence="5">Uh4875-4</strain>
    </source>
</reference>
<dbReference type="HOGENOM" id="CLU_444093_0_0_1"/>
<dbReference type="Proteomes" id="UP000006174">
    <property type="component" value="Unassembled WGS sequence"/>
</dbReference>
<accession>I2FMU9</accession>
<feature type="compositionally biased region" description="Polar residues" evidence="1">
    <location>
        <begin position="97"/>
        <end position="108"/>
    </location>
</feature>
<dbReference type="EMBL" id="CAGI01000132">
    <property type="protein sequence ID" value="CCF48242.1"/>
    <property type="molecule type" value="Genomic_DNA"/>
</dbReference>
<dbReference type="Pfam" id="PF04982">
    <property type="entry name" value="TM_HPP"/>
    <property type="match status" value="1"/>
</dbReference>
<evidence type="ECO:0000259" key="3">
    <source>
        <dbReference type="Pfam" id="PF04982"/>
    </source>
</evidence>
<dbReference type="eggNOG" id="ENOG502S3SU">
    <property type="taxonomic scope" value="Eukaryota"/>
</dbReference>
<feature type="compositionally biased region" description="Polar residues" evidence="1">
    <location>
        <begin position="117"/>
        <end position="132"/>
    </location>
</feature>
<keyword evidence="2" id="KW-0472">Membrane</keyword>
<feature type="compositionally biased region" description="Polar residues" evidence="1">
    <location>
        <begin position="10"/>
        <end position="27"/>
    </location>
</feature>
<dbReference type="PANTHER" id="PTHR33741">
    <property type="entry name" value="TRANSMEMBRANE PROTEIN DDB_G0269096-RELATED"/>
    <property type="match status" value="1"/>
</dbReference>
<evidence type="ECO:0000313" key="4">
    <source>
        <dbReference type="EMBL" id="CCF48242.1"/>
    </source>
</evidence>
<feature type="region of interest" description="Disordered" evidence="1">
    <location>
        <begin position="1"/>
        <end position="157"/>
    </location>
</feature>
<dbReference type="OrthoDB" id="2016548at2759"/>
<feature type="transmembrane region" description="Helical" evidence="2">
    <location>
        <begin position="339"/>
        <end position="359"/>
    </location>
</feature>
<dbReference type="STRING" id="1128400.I2FMU9"/>
<comment type="caution">
    <text evidence="4">The sequence shown here is derived from an EMBL/GenBank/DDBJ whole genome shotgun (WGS) entry which is preliminary data.</text>
</comment>
<feature type="transmembrane region" description="Helical" evidence="2">
    <location>
        <begin position="250"/>
        <end position="267"/>
    </location>
</feature>
<feature type="transmembrane region" description="Helical" evidence="2">
    <location>
        <begin position="308"/>
        <end position="327"/>
    </location>
</feature>
<feature type="domain" description="HPP transmembrane region" evidence="3">
    <location>
        <begin position="244"/>
        <end position="410"/>
    </location>
</feature>
<dbReference type="AlphaFoldDB" id="I2FMU9"/>
<evidence type="ECO:0000256" key="2">
    <source>
        <dbReference type="SAM" id="Phobius"/>
    </source>
</evidence>
<dbReference type="InterPro" id="IPR058581">
    <property type="entry name" value="TM_HPP"/>
</dbReference>
<keyword evidence="5" id="KW-1185">Reference proteome</keyword>
<feature type="region of interest" description="Disordered" evidence="1">
    <location>
        <begin position="435"/>
        <end position="497"/>
    </location>
</feature>
<feature type="transmembrane region" description="Helical" evidence="2">
    <location>
        <begin position="279"/>
        <end position="296"/>
    </location>
</feature>
<dbReference type="InterPro" id="IPR007065">
    <property type="entry name" value="HPP"/>
</dbReference>
<keyword evidence="2" id="KW-1133">Transmembrane helix</keyword>
<feature type="compositionally biased region" description="Basic and acidic residues" evidence="1">
    <location>
        <begin position="456"/>
        <end position="477"/>
    </location>
</feature>
<sequence>MSTTAKEETTNPTASTSGVDAPSSTETRLAPEAGAGGGKKKHPQAGRFIENISTHGSRASVEDQPQPPKEGEIPETEMRAVQAKPFRRVWKKKPTSAPVQRSTCTATNRGGAGGGQNYNTPSTEDSTTSQNPSSSDHKKDSAKHHISSSCSDEEVERGDQYHKTLSALYPLTHFLGFRPLSHPHTPPSRRLTPSDAAFNRFHYICGRILSLGLPVTGSSGSLAQLRNPSTNRLELMQMYSAQTRSHITDTIHTTISAFVIISLLSLLSRSPFHRSHHSPLIIGAFATEAVVSFYAYRTPLAQPKNILLGNTLSYIIGMAIQLAFTTTNYSVSGVYGFDWAAAASSVGAAVLVMELLGVVHPPGAAFALLSVTSEPTERLGWWLVPITVIGSLVVVAWAMVVNNLGGRRWPENWLYKGAVSDLPVIGPESLPFANSPIEWPQRRENGGQPGNKRKRVGEEKGKKGMEEKEMGEKEKGFYRVPNSGTKLTTPYTPQPQHPAPAVVVNSRMIQDPTLTTTQVIRNNSKGSKHSRRSVVVHVNHNVRSMSTPAVSMGVGEGKGKGKEHVPAAVPTVPAVQWRTLEPGSAL</sequence>
<evidence type="ECO:0000256" key="1">
    <source>
        <dbReference type="SAM" id="MobiDB-lite"/>
    </source>
</evidence>
<protein>
    <recommendedName>
        <fullName evidence="3">HPP transmembrane region domain-containing protein</fullName>
    </recommendedName>
</protein>